<feature type="transmembrane region" description="Helical" evidence="7">
    <location>
        <begin position="12"/>
        <end position="32"/>
    </location>
</feature>
<dbReference type="InterPro" id="IPR000515">
    <property type="entry name" value="MetI-like"/>
</dbReference>
<accession>A0A268EXP9</accession>
<feature type="transmembrane region" description="Helical" evidence="7">
    <location>
        <begin position="136"/>
        <end position="163"/>
    </location>
</feature>
<feature type="transmembrane region" description="Helical" evidence="7">
    <location>
        <begin position="283"/>
        <end position="306"/>
    </location>
</feature>
<evidence type="ECO:0000256" key="1">
    <source>
        <dbReference type="ARBA" id="ARBA00004651"/>
    </source>
</evidence>
<reference evidence="9 10" key="1">
    <citation type="submission" date="2017-07" db="EMBL/GenBank/DDBJ databases">
        <title>Isolation and whole genome analysis of endospore-forming bacteria from heroin.</title>
        <authorList>
            <person name="Kalinowski J."/>
            <person name="Ahrens B."/>
            <person name="Al-Dilaimi A."/>
            <person name="Winkler A."/>
            <person name="Wibberg D."/>
            <person name="Schleenbecker U."/>
            <person name="Ruckert C."/>
            <person name="Wolfel R."/>
            <person name="Grass G."/>
        </authorList>
    </citation>
    <scope>NUCLEOTIDE SEQUENCE [LARGE SCALE GENOMIC DNA]</scope>
    <source>
        <strain evidence="9 10">7537-G1</strain>
    </source>
</reference>
<evidence type="ECO:0000313" key="9">
    <source>
        <dbReference type="EMBL" id="PAD77889.1"/>
    </source>
</evidence>
<dbReference type="Pfam" id="PF00528">
    <property type="entry name" value="BPD_transp_1"/>
    <property type="match status" value="1"/>
</dbReference>
<evidence type="ECO:0000256" key="3">
    <source>
        <dbReference type="ARBA" id="ARBA00022475"/>
    </source>
</evidence>
<keyword evidence="3" id="KW-1003">Cell membrane</keyword>
<name>A0A268EXP9_9BACL</name>
<dbReference type="PANTHER" id="PTHR43163">
    <property type="entry name" value="DIPEPTIDE TRANSPORT SYSTEM PERMEASE PROTEIN DPPB-RELATED"/>
    <property type="match status" value="1"/>
</dbReference>
<feature type="transmembrane region" description="Helical" evidence="7">
    <location>
        <begin position="238"/>
        <end position="263"/>
    </location>
</feature>
<dbReference type="Gene3D" id="1.10.3720.10">
    <property type="entry name" value="MetI-like"/>
    <property type="match status" value="1"/>
</dbReference>
<evidence type="ECO:0000313" key="10">
    <source>
        <dbReference type="Proteomes" id="UP000215596"/>
    </source>
</evidence>
<dbReference type="Proteomes" id="UP000215596">
    <property type="component" value="Unassembled WGS sequence"/>
</dbReference>
<evidence type="ECO:0000256" key="7">
    <source>
        <dbReference type="RuleBase" id="RU363032"/>
    </source>
</evidence>
<dbReference type="Pfam" id="PF19300">
    <property type="entry name" value="BPD_transp_1_N"/>
    <property type="match status" value="1"/>
</dbReference>
<evidence type="ECO:0000256" key="6">
    <source>
        <dbReference type="ARBA" id="ARBA00023136"/>
    </source>
</evidence>
<dbReference type="InterPro" id="IPR035906">
    <property type="entry name" value="MetI-like_sf"/>
</dbReference>
<keyword evidence="5 7" id="KW-1133">Transmembrane helix</keyword>
<evidence type="ECO:0000259" key="8">
    <source>
        <dbReference type="PROSITE" id="PS50928"/>
    </source>
</evidence>
<evidence type="ECO:0000256" key="5">
    <source>
        <dbReference type="ARBA" id="ARBA00022989"/>
    </source>
</evidence>
<dbReference type="InterPro" id="IPR045621">
    <property type="entry name" value="BPD_transp_1_N"/>
</dbReference>
<organism evidence="9 10">
    <name type="scientific">Paenibacillus campinasensis</name>
    <dbReference type="NCBI Taxonomy" id="66347"/>
    <lineage>
        <taxon>Bacteria</taxon>
        <taxon>Bacillati</taxon>
        <taxon>Bacillota</taxon>
        <taxon>Bacilli</taxon>
        <taxon>Bacillales</taxon>
        <taxon>Paenibacillaceae</taxon>
        <taxon>Paenibacillus</taxon>
    </lineage>
</organism>
<dbReference type="SUPFAM" id="SSF161098">
    <property type="entry name" value="MetI-like"/>
    <property type="match status" value="1"/>
</dbReference>
<dbReference type="GO" id="GO:0005886">
    <property type="term" value="C:plasma membrane"/>
    <property type="evidence" value="ECO:0007669"/>
    <property type="project" value="UniProtKB-SubCell"/>
</dbReference>
<dbReference type="AlphaFoldDB" id="A0A268EXP9"/>
<feature type="transmembrane region" description="Helical" evidence="7">
    <location>
        <begin position="103"/>
        <end position="124"/>
    </location>
</feature>
<comment type="subcellular location">
    <subcellularLocation>
        <location evidence="1 7">Cell membrane</location>
        <topology evidence="1 7">Multi-pass membrane protein</topology>
    </subcellularLocation>
</comment>
<sequence length="323" mass="35833">MSSMSYLAQRLLIAILLVFLVSFASFAVLMLLPGDPVRLMLGTEAPPHLVEELRAQYGLDRPWLLQYADWLAGAVSGNLGESFIYKMPVTQIIVDRLPMTLSLTIFASLMALLIALPLGIWAAVKRGSWVDGFIQAVVQIWIAIPNFWLGILLLLGFTVMIPLFPPGNFVPISEGLGAHLHSLFLPALTLAIAEAAVLIRMFRASLVEVLNKDFMTFAHTKGLPTRKKYIRYALRNSLIGPITVIGLQVMSLISGVIIIEQIFNLPGLGRLLLIAVQQRDLFLLQGLVIFITVTVILVNLCVDLLYTRIDPRIQLHATKRRTT</sequence>
<dbReference type="PROSITE" id="PS50928">
    <property type="entry name" value="ABC_TM1"/>
    <property type="match status" value="1"/>
</dbReference>
<keyword evidence="4 7" id="KW-0812">Transmembrane</keyword>
<comment type="caution">
    <text evidence="9">The sequence shown here is derived from an EMBL/GenBank/DDBJ whole genome shotgun (WGS) entry which is preliminary data.</text>
</comment>
<dbReference type="CDD" id="cd06261">
    <property type="entry name" value="TM_PBP2"/>
    <property type="match status" value="1"/>
</dbReference>
<protein>
    <recommendedName>
        <fullName evidence="8">ABC transmembrane type-1 domain-containing protein</fullName>
    </recommendedName>
</protein>
<comment type="similarity">
    <text evidence="7">Belongs to the binding-protein-dependent transport system permease family.</text>
</comment>
<dbReference type="OrthoDB" id="24153at2"/>
<gene>
    <name evidence="9" type="ORF">CHH67_07780</name>
</gene>
<keyword evidence="6 7" id="KW-0472">Membrane</keyword>
<feature type="domain" description="ABC transmembrane type-1" evidence="8">
    <location>
        <begin position="97"/>
        <end position="306"/>
    </location>
</feature>
<evidence type="ECO:0000256" key="4">
    <source>
        <dbReference type="ARBA" id="ARBA00022692"/>
    </source>
</evidence>
<evidence type="ECO:0000256" key="2">
    <source>
        <dbReference type="ARBA" id="ARBA00022448"/>
    </source>
</evidence>
<dbReference type="PANTHER" id="PTHR43163:SF6">
    <property type="entry name" value="DIPEPTIDE TRANSPORT SYSTEM PERMEASE PROTEIN DPPB-RELATED"/>
    <property type="match status" value="1"/>
</dbReference>
<dbReference type="EMBL" id="NPBY01000027">
    <property type="protein sequence ID" value="PAD77889.1"/>
    <property type="molecule type" value="Genomic_DNA"/>
</dbReference>
<feature type="transmembrane region" description="Helical" evidence="7">
    <location>
        <begin position="183"/>
        <end position="202"/>
    </location>
</feature>
<dbReference type="GO" id="GO:0055085">
    <property type="term" value="P:transmembrane transport"/>
    <property type="evidence" value="ECO:0007669"/>
    <property type="project" value="InterPro"/>
</dbReference>
<proteinExistence type="inferred from homology"/>
<keyword evidence="2 7" id="KW-0813">Transport</keyword>